<evidence type="ECO:0000256" key="3">
    <source>
        <dbReference type="ARBA" id="ARBA00022806"/>
    </source>
</evidence>
<evidence type="ECO:0000256" key="2">
    <source>
        <dbReference type="ARBA" id="ARBA00022801"/>
    </source>
</evidence>
<dbReference type="PANTHER" id="PTHR47959:SF1">
    <property type="entry name" value="ATP-DEPENDENT RNA HELICASE DBPA"/>
    <property type="match status" value="1"/>
</dbReference>
<sequence length="458" mass="49568">MTPTEFSSLSLPADVLANLDALGYKAMTPVQAGSLPAVLAGQDVKAKAKTGSGKTAAFGIGLLQRLDPRRYQTQVLVLCPTRELADQVSKALRSLARPLANVKILTLCGGTPMGPQLASLEHPPHIVVGTPGRLLKLCRKGSLKLDQVRALVLDEADRMLDMGFLDDITALIAFTPDQRQTLLFSATYPEEILDISRKVQRDPVEITVESVHDDSVIKQLFYETGLREKTGALVALLQHFRPDSCVVFCNRKLQCEELADALRQRGISAVALHGDMEQKDRDRVLVQFANRSVSLLIATDVAARGLDIKELAAVVNYELPHDPEVYIHRIGRTGRAGNEGLALSLFQPSEAARVNAIEELLGKAPTLGNLPAAAERDAPIPAAMRTLCLNAGRRAKLRPGDILGALTASGELTRDHIGKIDIFDTVAYVAVTRQQTGKALAILSATRVKGRKVLARKV</sequence>
<dbReference type="CDD" id="cd18787">
    <property type="entry name" value="SF2_C_DEAD"/>
    <property type="match status" value="1"/>
</dbReference>
<keyword evidence="12" id="KW-1185">Reference proteome</keyword>
<evidence type="ECO:0000259" key="9">
    <source>
        <dbReference type="PROSITE" id="PS51194"/>
    </source>
</evidence>
<evidence type="ECO:0000256" key="4">
    <source>
        <dbReference type="ARBA" id="ARBA00022840"/>
    </source>
</evidence>
<keyword evidence="4 7" id="KW-0067">ATP-binding</keyword>
<keyword evidence="1 7" id="KW-0547">Nucleotide-binding</keyword>
<evidence type="ECO:0000313" key="11">
    <source>
        <dbReference type="EMBL" id="TXS91918.1"/>
    </source>
</evidence>
<keyword evidence="3 7" id="KW-0347">Helicase</keyword>
<dbReference type="Gene3D" id="3.30.70.330">
    <property type="match status" value="1"/>
</dbReference>
<dbReference type="PROSITE" id="PS00039">
    <property type="entry name" value="DEAD_ATP_HELICASE"/>
    <property type="match status" value="1"/>
</dbReference>
<dbReference type="CDD" id="cd00268">
    <property type="entry name" value="DEADc"/>
    <property type="match status" value="1"/>
</dbReference>
<dbReference type="PROSITE" id="PS51194">
    <property type="entry name" value="HELICASE_CTER"/>
    <property type="match status" value="1"/>
</dbReference>
<dbReference type="InterPro" id="IPR014014">
    <property type="entry name" value="RNA_helicase_DEAD_Q_motif"/>
</dbReference>
<dbReference type="InterPro" id="IPR000629">
    <property type="entry name" value="RNA-helicase_DEAD-box_CS"/>
</dbReference>
<evidence type="ECO:0000256" key="1">
    <source>
        <dbReference type="ARBA" id="ARBA00022741"/>
    </source>
</evidence>
<dbReference type="GO" id="GO:0005524">
    <property type="term" value="F:ATP binding"/>
    <property type="evidence" value="ECO:0007669"/>
    <property type="project" value="UniProtKB-KW"/>
</dbReference>
<dbReference type="AlphaFoldDB" id="A0A5C8ZTU5"/>
<dbReference type="GO" id="GO:0003676">
    <property type="term" value="F:nucleic acid binding"/>
    <property type="evidence" value="ECO:0007669"/>
    <property type="project" value="InterPro"/>
</dbReference>
<dbReference type="GO" id="GO:0005829">
    <property type="term" value="C:cytosol"/>
    <property type="evidence" value="ECO:0007669"/>
    <property type="project" value="TreeGrafter"/>
</dbReference>
<dbReference type="InterPro" id="IPR050079">
    <property type="entry name" value="DEAD_box_RNA_helicase"/>
</dbReference>
<proteinExistence type="inferred from homology"/>
<dbReference type="GO" id="GO:0003724">
    <property type="term" value="F:RNA helicase activity"/>
    <property type="evidence" value="ECO:0007669"/>
    <property type="project" value="UniProtKB-EC"/>
</dbReference>
<comment type="similarity">
    <text evidence="5 7">Belongs to the DEAD box helicase family.</text>
</comment>
<evidence type="ECO:0000256" key="5">
    <source>
        <dbReference type="ARBA" id="ARBA00038437"/>
    </source>
</evidence>
<feature type="short sequence motif" description="Q motif" evidence="6">
    <location>
        <begin position="4"/>
        <end position="32"/>
    </location>
</feature>
<dbReference type="InterPro" id="IPR001650">
    <property type="entry name" value="Helicase_C-like"/>
</dbReference>
<evidence type="ECO:0000256" key="7">
    <source>
        <dbReference type="RuleBase" id="RU000492"/>
    </source>
</evidence>
<protein>
    <submittedName>
        <fullName evidence="11">ATP-dependent RNA helicase DbpA</fullName>
        <ecNumber evidence="11">3.6.4.13</ecNumber>
    </submittedName>
</protein>
<name>A0A5C8ZTU5_9GAMM</name>
<dbReference type="EC" id="3.6.4.13" evidence="11"/>
<evidence type="ECO:0000259" key="10">
    <source>
        <dbReference type="PROSITE" id="PS51195"/>
    </source>
</evidence>
<dbReference type="Pfam" id="PF00270">
    <property type="entry name" value="DEAD"/>
    <property type="match status" value="1"/>
</dbReference>
<dbReference type="InterPro" id="IPR005580">
    <property type="entry name" value="DbpA/CsdA_RNA-bd_dom"/>
</dbReference>
<feature type="domain" description="Helicase ATP-binding" evidence="8">
    <location>
        <begin position="35"/>
        <end position="206"/>
    </location>
</feature>
<feature type="domain" description="Helicase C-terminal" evidence="9">
    <location>
        <begin position="216"/>
        <end position="378"/>
    </location>
</feature>
<dbReference type="PROSITE" id="PS51195">
    <property type="entry name" value="Q_MOTIF"/>
    <property type="match status" value="1"/>
</dbReference>
<dbReference type="RefSeq" id="WP_148069158.1">
    <property type="nucleotide sequence ID" value="NZ_VRZA01000005.1"/>
</dbReference>
<dbReference type="GO" id="GO:0016787">
    <property type="term" value="F:hydrolase activity"/>
    <property type="evidence" value="ECO:0007669"/>
    <property type="project" value="UniProtKB-KW"/>
</dbReference>
<dbReference type="InterPro" id="IPR044742">
    <property type="entry name" value="DEAD/DEAH_RhlB"/>
</dbReference>
<dbReference type="InterPro" id="IPR012677">
    <property type="entry name" value="Nucleotide-bd_a/b_plait_sf"/>
</dbReference>
<gene>
    <name evidence="11" type="primary">dbpA</name>
    <name evidence="11" type="ORF">FV139_14405</name>
</gene>
<dbReference type="PROSITE" id="PS51192">
    <property type="entry name" value="HELICASE_ATP_BIND_1"/>
    <property type="match status" value="1"/>
</dbReference>
<dbReference type="SMART" id="SM00490">
    <property type="entry name" value="HELICc"/>
    <property type="match status" value="1"/>
</dbReference>
<dbReference type="Gene3D" id="3.40.50.300">
    <property type="entry name" value="P-loop containing nucleotide triphosphate hydrolases"/>
    <property type="match status" value="2"/>
</dbReference>
<evidence type="ECO:0000259" key="8">
    <source>
        <dbReference type="PROSITE" id="PS51192"/>
    </source>
</evidence>
<keyword evidence="2 7" id="KW-0378">Hydrolase</keyword>
<feature type="domain" description="DEAD-box RNA helicase Q" evidence="10">
    <location>
        <begin position="4"/>
        <end position="32"/>
    </location>
</feature>
<comment type="caution">
    <text evidence="11">The sequence shown here is derived from an EMBL/GenBank/DDBJ whole genome shotgun (WGS) entry which is preliminary data.</text>
</comment>
<reference evidence="11 12" key="1">
    <citation type="submission" date="2019-08" db="EMBL/GenBank/DDBJ databases">
        <title>Parahaliea maris sp. nov., isolated from the surface seawater.</title>
        <authorList>
            <person name="Liu Y."/>
        </authorList>
    </citation>
    <scope>NUCLEOTIDE SEQUENCE [LARGE SCALE GENOMIC DNA]</scope>
    <source>
        <strain evidence="11 12">HSLHS9</strain>
    </source>
</reference>
<dbReference type="Pfam" id="PF03880">
    <property type="entry name" value="DbpA"/>
    <property type="match status" value="1"/>
</dbReference>
<accession>A0A5C8ZTU5</accession>
<dbReference type="PANTHER" id="PTHR47959">
    <property type="entry name" value="ATP-DEPENDENT RNA HELICASE RHLE-RELATED"/>
    <property type="match status" value="1"/>
</dbReference>
<dbReference type="SMART" id="SM00487">
    <property type="entry name" value="DEXDc"/>
    <property type="match status" value="1"/>
</dbReference>
<dbReference type="Proteomes" id="UP000321039">
    <property type="component" value="Unassembled WGS sequence"/>
</dbReference>
<dbReference type="SUPFAM" id="SSF52540">
    <property type="entry name" value="P-loop containing nucleoside triphosphate hydrolases"/>
    <property type="match status" value="1"/>
</dbReference>
<dbReference type="NCBIfam" id="NF008744">
    <property type="entry name" value="PRK11776.1"/>
    <property type="match status" value="1"/>
</dbReference>
<dbReference type="Pfam" id="PF00271">
    <property type="entry name" value="Helicase_C"/>
    <property type="match status" value="1"/>
</dbReference>
<dbReference type="InterPro" id="IPR027417">
    <property type="entry name" value="P-loop_NTPase"/>
</dbReference>
<evidence type="ECO:0000256" key="6">
    <source>
        <dbReference type="PROSITE-ProRule" id="PRU00552"/>
    </source>
</evidence>
<dbReference type="InterPro" id="IPR014001">
    <property type="entry name" value="Helicase_ATP-bd"/>
</dbReference>
<organism evidence="11 12">
    <name type="scientific">Parahaliea maris</name>
    <dbReference type="NCBI Taxonomy" id="2716870"/>
    <lineage>
        <taxon>Bacteria</taxon>
        <taxon>Pseudomonadati</taxon>
        <taxon>Pseudomonadota</taxon>
        <taxon>Gammaproteobacteria</taxon>
        <taxon>Cellvibrionales</taxon>
        <taxon>Halieaceae</taxon>
        <taxon>Parahaliea</taxon>
    </lineage>
</organism>
<dbReference type="EMBL" id="VRZA01000005">
    <property type="protein sequence ID" value="TXS91918.1"/>
    <property type="molecule type" value="Genomic_DNA"/>
</dbReference>
<dbReference type="InterPro" id="IPR011545">
    <property type="entry name" value="DEAD/DEAH_box_helicase_dom"/>
</dbReference>
<evidence type="ECO:0000313" key="12">
    <source>
        <dbReference type="Proteomes" id="UP000321039"/>
    </source>
</evidence>